<comment type="caution">
    <text evidence="5">The sequence shown here is derived from an EMBL/GenBank/DDBJ whole genome shotgun (WGS) entry which is preliminary data.</text>
</comment>
<dbReference type="CDD" id="cd10527">
    <property type="entry name" value="SET_LSMT"/>
    <property type="match status" value="1"/>
</dbReference>
<evidence type="ECO:0000259" key="4">
    <source>
        <dbReference type="PROSITE" id="PS50280"/>
    </source>
</evidence>
<sequence>MKSQEWLENGGAKGLSSLQLEDFLDTGRGVKTLRSLKSNDLILTIPGSFLWTVDAAIDDPILGPVISSVKPPLSTEDILAVFLLFVKSQDIGYEGRKAHTELLPKNYTTSVFFDDEEIEICSGSSLYLLTQQLKQQIQSDYLQLLNNLFSKHLDLFPLNKFTKNDYMWALCTIWSRAMDFQLPDKQFRCIAPFADMFNHSLNVQLCHIYDPQSGNLQVLAGKDYSSGEQVFINYGAVPNNRLLRLYGFVLPDNPHDSYDLVLTTHPLAPLYTQKVALFALAGLQVNSTFSLKFSDPLPSDVLRYLRIQRLSSSEISTTAAKCGAKDMISARNELEILNALIEACEGILDGFGSPLEELQRKIASGEYQEGSNSWAAAHVSVGEQKILKLTLQKAKSLRSCLPSLNYDVIG</sequence>
<dbReference type="Gene3D" id="3.90.1410.10">
    <property type="entry name" value="set domain protein methyltransferase, domain 1"/>
    <property type="match status" value="1"/>
</dbReference>
<accession>A0A9N9EM99</accession>
<dbReference type="InterPro" id="IPR046341">
    <property type="entry name" value="SET_dom_sf"/>
</dbReference>
<dbReference type="Gene3D" id="3.90.1420.10">
    <property type="entry name" value="Rubisco LSMT, substrate-binding domain"/>
    <property type="match status" value="1"/>
</dbReference>
<dbReference type="InterPro" id="IPR015353">
    <property type="entry name" value="Rubisco_LSMT_subst-bd"/>
</dbReference>
<dbReference type="PANTHER" id="PTHR13271">
    <property type="entry name" value="UNCHARACTERIZED PUTATIVE METHYLTRANSFERASE"/>
    <property type="match status" value="1"/>
</dbReference>
<dbReference type="Pfam" id="PF00856">
    <property type="entry name" value="SET"/>
    <property type="match status" value="1"/>
</dbReference>
<organism evidence="5 6">
    <name type="scientific">Acaulospora morrowiae</name>
    <dbReference type="NCBI Taxonomy" id="94023"/>
    <lineage>
        <taxon>Eukaryota</taxon>
        <taxon>Fungi</taxon>
        <taxon>Fungi incertae sedis</taxon>
        <taxon>Mucoromycota</taxon>
        <taxon>Glomeromycotina</taxon>
        <taxon>Glomeromycetes</taxon>
        <taxon>Diversisporales</taxon>
        <taxon>Acaulosporaceae</taxon>
        <taxon>Acaulospora</taxon>
    </lineage>
</organism>
<feature type="non-terminal residue" evidence="5">
    <location>
        <position position="1"/>
    </location>
</feature>
<dbReference type="InterPro" id="IPR036464">
    <property type="entry name" value="Rubisco_LSMT_subst-bd_sf"/>
</dbReference>
<dbReference type="AlphaFoldDB" id="A0A9N9EM99"/>
<dbReference type="PROSITE" id="PS50280">
    <property type="entry name" value="SET"/>
    <property type="match status" value="1"/>
</dbReference>
<dbReference type="InterPro" id="IPR001214">
    <property type="entry name" value="SET_dom"/>
</dbReference>
<dbReference type="EMBL" id="CAJVPV010013922">
    <property type="protein sequence ID" value="CAG8681342.1"/>
    <property type="molecule type" value="Genomic_DNA"/>
</dbReference>
<dbReference type="SUPFAM" id="SSF82199">
    <property type="entry name" value="SET domain"/>
    <property type="match status" value="1"/>
</dbReference>
<dbReference type="SUPFAM" id="SSF81822">
    <property type="entry name" value="RuBisCo LSMT C-terminal, substrate-binding domain"/>
    <property type="match status" value="1"/>
</dbReference>
<evidence type="ECO:0000256" key="2">
    <source>
        <dbReference type="ARBA" id="ARBA00022679"/>
    </source>
</evidence>
<evidence type="ECO:0000313" key="6">
    <source>
        <dbReference type="Proteomes" id="UP000789342"/>
    </source>
</evidence>
<dbReference type="OrthoDB" id="341421at2759"/>
<keyword evidence="3" id="KW-0949">S-adenosyl-L-methionine</keyword>
<dbReference type="Proteomes" id="UP000789342">
    <property type="component" value="Unassembled WGS sequence"/>
</dbReference>
<evidence type="ECO:0000256" key="1">
    <source>
        <dbReference type="ARBA" id="ARBA00022603"/>
    </source>
</evidence>
<feature type="domain" description="SET" evidence="4">
    <location>
        <begin position="13"/>
        <end position="235"/>
    </location>
</feature>
<name>A0A9N9EM99_9GLOM</name>
<gene>
    <name evidence="5" type="ORF">AMORRO_LOCUS11262</name>
</gene>
<dbReference type="PANTHER" id="PTHR13271:SF34">
    <property type="entry name" value="N-LYSINE METHYLTRANSFERASE SETD6"/>
    <property type="match status" value="1"/>
</dbReference>
<dbReference type="GO" id="GO:0016279">
    <property type="term" value="F:protein-lysine N-methyltransferase activity"/>
    <property type="evidence" value="ECO:0007669"/>
    <property type="project" value="UniProtKB-ARBA"/>
</dbReference>
<keyword evidence="6" id="KW-1185">Reference proteome</keyword>
<proteinExistence type="predicted"/>
<reference evidence="5" key="1">
    <citation type="submission" date="2021-06" db="EMBL/GenBank/DDBJ databases">
        <authorList>
            <person name="Kallberg Y."/>
            <person name="Tangrot J."/>
            <person name="Rosling A."/>
        </authorList>
    </citation>
    <scope>NUCLEOTIDE SEQUENCE</scope>
    <source>
        <strain evidence="5">CL551</strain>
    </source>
</reference>
<keyword evidence="1" id="KW-0489">Methyltransferase</keyword>
<dbReference type="InterPro" id="IPR050600">
    <property type="entry name" value="SETD3_SETD6_MTase"/>
</dbReference>
<dbReference type="GO" id="GO:0005634">
    <property type="term" value="C:nucleus"/>
    <property type="evidence" value="ECO:0007669"/>
    <property type="project" value="TreeGrafter"/>
</dbReference>
<evidence type="ECO:0000256" key="3">
    <source>
        <dbReference type="ARBA" id="ARBA00022691"/>
    </source>
</evidence>
<keyword evidence="2" id="KW-0808">Transferase</keyword>
<protein>
    <submittedName>
        <fullName evidence="5">12167_t:CDS:1</fullName>
    </submittedName>
</protein>
<dbReference type="GO" id="GO:0032259">
    <property type="term" value="P:methylation"/>
    <property type="evidence" value="ECO:0007669"/>
    <property type="project" value="UniProtKB-KW"/>
</dbReference>
<dbReference type="Pfam" id="PF09273">
    <property type="entry name" value="Rubis-subs-bind"/>
    <property type="match status" value="1"/>
</dbReference>
<evidence type="ECO:0000313" key="5">
    <source>
        <dbReference type="EMBL" id="CAG8681342.1"/>
    </source>
</evidence>